<evidence type="ECO:0000313" key="7">
    <source>
        <dbReference type="RefSeq" id="XP_008778339.2"/>
    </source>
</evidence>
<sequence>MEHGALGLSKGDDDMDLPPGFRFHPTDEELITHYLYQKVMDASFNARAIGEVDLNKSEPWDLPFKAGTGEKSGYFFCLRDRKYPTGLKTNRATEAGYWKATGKDKEIHQGKFLIGMKKTLVFYRGRAPKGERTNWVMHEYRLERKDPFYNLSRTAMNEWVICKVFHKNSGEKKDTQLAGMGSWFEDGLDSTLLGPLINDSHRSKNKASSASVPTHVTCFSDALEGEMSHWELLQNCYNFASLSTSSSSPSSLNHFEMSPPGSLNTTHGASQIPGASLVQLLENNGYSMEKKSFKRERDNSITALTNNYMEMHLFDCQENPNASARPLHPDGCF</sequence>
<dbReference type="GO" id="GO:0006355">
    <property type="term" value="P:regulation of DNA-templated transcription"/>
    <property type="evidence" value="ECO:0007669"/>
    <property type="project" value="InterPro"/>
</dbReference>
<evidence type="ECO:0000256" key="1">
    <source>
        <dbReference type="ARBA" id="ARBA00023015"/>
    </source>
</evidence>
<dbReference type="RefSeq" id="XP_008778339.2">
    <property type="nucleotide sequence ID" value="XM_008780117.4"/>
</dbReference>
<reference evidence="7 8" key="2">
    <citation type="submission" date="2025-04" db="UniProtKB">
        <authorList>
            <consortium name="RefSeq"/>
        </authorList>
    </citation>
    <scope>IDENTIFICATION</scope>
    <source>
        <tissue evidence="7 8">Young leaves</tissue>
    </source>
</reference>
<dbReference type="PANTHER" id="PTHR31744">
    <property type="entry name" value="PROTEIN CUP-SHAPED COTYLEDON 2-RELATED"/>
    <property type="match status" value="1"/>
</dbReference>
<dbReference type="KEGG" id="pda:103698130"/>
<dbReference type="InterPro" id="IPR036093">
    <property type="entry name" value="NAC_dom_sf"/>
</dbReference>
<reference evidence="6" key="1">
    <citation type="journal article" date="2019" name="Nat. Commun.">
        <title>Genome-wide association mapping of date palm fruit traits.</title>
        <authorList>
            <person name="Hazzouri K.M."/>
            <person name="Gros-Balthazard M."/>
            <person name="Flowers J.M."/>
            <person name="Copetti D."/>
            <person name="Lemansour A."/>
            <person name="Lebrun M."/>
            <person name="Masmoudi K."/>
            <person name="Ferrand S."/>
            <person name="Dhar M.I."/>
            <person name="Fresquez Z.A."/>
            <person name="Rosas U."/>
            <person name="Zhang J."/>
            <person name="Talag J."/>
            <person name="Lee S."/>
            <person name="Kudrna D."/>
            <person name="Powell R.F."/>
            <person name="Leitch I.J."/>
            <person name="Krueger R.R."/>
            <person name="Wing R.A."/>
            <person name="Amiri K.M.A."/>
            <person name="Purugganan M.D."/>
        </authorList>
    </citation>
    <scope>NUCLEOTIDE SEQUENCE [LARGE SCALE GENOMIC DNA]</scope>
    <source>
        <strain evidence="6">cv. Khalas</strain>
    </source>
</reference>
<evidence type="ECO:0000256" key="3">
    <source>
        <dbReference type="ARBA" id="ARBA00023163"/>
    </source>
</evidence>
<name>A0A8B7BJQ8_PHODC</name>
<dbReference type="RefSeq" id="XP_008778340.2">
    <property type="nucleotide sequence ID" value="XM_008780118.4"/>
</dbReference>
<evidence type="ECO:0000256" key="4">
    <source>
        <dbReference type="ARBA" id="ARBA00023242"/>
    </source>
</evidence>
<keyword evidence="6" id="KW-1185">Reference proteome</keyword>
<keyword evidence="3" id="KW-0804">Transcription</keyword>
<dbReference type="FunFam" id="2.170.150.80:FF:000006">
    <property type="entry name" value="NAC domain-containing protein 100-like"/>
    <property type="match status" value="1"/>
</dbReference>
<dbReference type="SUPFAM" id="SSF101941">
    <property type="entry name" value="NAC domain"/>
    <property type="match status" value="1"/>
</dbReference>
<organism evidence="6 7">
    <name type="scientific">Phoenix dactylifera</name>
    <name type="common">Date palm</name>
    <dbReference type="NCBI Taxonomy" id="42345"/>
    <lineage>
        <taxon>Eukaryota</taxon>
        <taxon>Viridiplantae</taxon>
        <taxon>Streptophyta</taxon>
        <taxon>Embryophyta</taxon>
        <taxon>Tracheophyta</taxon>
        <taxon>Spermatophyta</taxon>
        <taxon>Magnoliopsida</taxon>
        <taxon>Liliopsida</taxon>
        <taxon>Arecaceae</taxon>
        <taxon>Coryphoideae</taxon>
        <taxon>Phoeniceae</taxon>
        <taxon>Phoenix</taxon>
    </lineage>
</organism>
<keyword evidence="1" id="KW-0805">Transcription regulation</keyword>
<gene>
    <name evidence="7 8" type="primary">LOC103698130</name>
</gene>
<dbReference type="PANTHER" id="PTHR31744:SF104">
    <property type="entry name" value="NAC DOMAIN-CONTAINING PROTEIN 100"/>
    <property type="match status" value="1"/>
</dbReference>
<dbReference type="Pfam" id="PF02365">
    <property type="entry name" value="NAM"/>
    <property type="match status" value="1"/>
</dbReference>
<accession>A0A8B7BJQ8</accession>
<evidence type="ECO:0000256" key="2">
    <source>
        <dbReference type="ARBA" id="ARBA00023125"/>
    </source>
</evidence>
<evidence type="ECO:0000313" key="6">
    <source>
        <dbReference type="Proteomes" id="UP000228380"/>
    </source>
</evidence>
<evidence type="ECO:0000313" key="8">
    <source>
        <dbReference type="RefSeq" id="XP_008778340.2"/>
    </source>
</evidence>
<keyword evidence="2" id="KW-0238">DNA-binding</keyword>
<dbReference type="AlphaFoldDB" id="A0A8B7BJQ8"/>
<dbReference type="GO" id="GO:0003677">
    <property type="term" value="F:DNA binding"/>
    <property type="evidence" value="ECO:0007669"/>
    <property type="project" value="UniProtKB-KW"/>
</dbReference>
<dbReference type="GeneID" id="103698130"/>
<dbReference type="InterPro" id="IPR003441">
    <property type="entry name" value="NAC-dom"/>
</dbReference>
<feature type="domain" description="NAC" evidence="5">
    <location>
        <begin position="17"/>
        <end position="167"/>
    </location>
</feature>
<protein>
    <submittedName>
        <fullName evidence="7 8">NAC domain-containing protein 79-like isoform X1</fullName>
    </submittedName>
</protein>
<keyword evidence="4" id="KW-0539">Nucleus</keyword>
<dbReference type="Gene3D" id="2.170.150.80">
    <property type="entry name" value="NAC domain"/>
    <property type="match status" value="1"/>
</dbReference>
<evidence type="ECO:0000259" key="5">
    <source>
        <dbReference type="PROSITE" id="PS51005"/>
    </source>
</evidence>
<dbReference type="PROSITE" id="PS51005">
    <property type="entry name" value="NAC"/>
    <property type="match status" value="1"/>
</dbReference>
<dbReference type="Proteomes" id="UP000228380">
    <property type="component" value="Chromosome 8"/>
</dbReference>
<proteinExistence type="predicted"/>
<dbReference type="OrthoDB" id="1424968at2759"/>